<dbReference type="EC" id="2.8.1.2" evidence="4"/>
<name>A0A841PTF2_9BACI</name>
<organism evidence="4 5">
    <name type="scientific">Salirhabdus euzebyi</name>
    <dbReference type="NCBI Taxonomy" id="394506"/>
    <lineage>
        <taxon>Bacteria</taxon>
        <taxon>Bacillati</taxon>
        <taxon>Bacillota</taxon>
        <taxon>Bacilli</taxon>
        <taxon>Bacillales</taxon>
        <taxon>Bacillaceae</taxon>
        <taxon>Salirhabdus</taxon>
    </lineage>
</organism>
<gene>
    <name evidence="4" type="ORF">HNQ94_000712</name>
</gene>
<sequence>MIKEASWAYNMLGKDNIVFVDCRFNLKDPNEGQKQYQDNHIPGAIYFDLEKDLSGTVETTGGRHPLPKLGSFMEKVKQAGINNNSTIIAYDNGHPFASRFCWLMKYLGHTKTFILNGGYDQWVQNGFPVEKEIRHNTSGTFQPTIQQHLVIDQDGINKKKYDSNVAMIDSRSYERYMGRFEPIDKKAGHIPGAKNFDWMGLFHENGNWKQKEELEKHFSSLKPYEELIVYCGSGVTATPNVLGLWEAGYSNVKLYVGSWSDWITNPTNPIEP</sequence>
<comment type="caution">
    <text evidence="4">The sequence shown here is derived from an EMBL/GenBank/DDBJ whole genome shotgun (WGS) entry which is preliminary data.</text>
</comment>
<evidence type="ECO:0000313" key="5">
    <source>
        <dbReference type="Proteomes" id="UP000581688"/>
    </source>
</evidence>
<dbReference type="CDD" id="cd01448">
    <property type="entry name" value="TST_Repeat_1"/>
    <property type="match status" value="1"/>
</dbReference>
<dbReference type="EC" id="2.8.1.1" evidence="4"/>
<dbReference type="InterPro" id="IPR045078">
    <property type="entry name" value="TST/MPST-like"/>
</dbReference>
<dbReference type="PANTHER" id="PTHR11364:SF27">
    <property type="entry name" value="SULFURTRANSFERASE"/>
    <property type="match status" value="1"/>
</dbReference>
<evidence type="ECO:0000256" key="1">
    <source>
        <dbReference type="ARBA" id="ARBA00022679"/>
    </source>
</evidence>
<dbReference type="AlphaFoldDB" id="A0A841PTF2"/>
<dbReference type="CDD" id="cd01449">
    <property type="entry name" value="TST_Repeat_2"/>
    <property type="match status" value="1"/>
</dbReference>
<dbReference type="EMBL" id="JACHGH010000002">
    <property type="protein sequence ID" value="MBB6452267.1"/>
    <property type="molecule type" value="Genomic_DNA"/>
</dbReference>
<dbReference type="PROSITE" id="PS00380">
    <property type="entry name" value="RHODANESE_1"/>
    <property type="match status" value="1"/>
</dbReference>
<keyword evidence="5" id="KW-1185">Reference proteome</keyword>
<dbReference type="InterPro" id="IPR001763">
    <property type="entry name" value="Rhodanese-like_dom"/>
</dbReference>
<dbReference type="InterPro" id="IPR036873">
    <property type="entry name" value="Rhodanese-like_dom_sf"/>
</dbReference>
<reference evidence="4 5" key="1">
    <citation type="submission" date="2020-08" db="EMBL/GenBank/DDBJ databases">
        <title>Genomic Encyclopedia of Type Strains, Phase IV (KMG-IV): sequencing the most valuable type-strain genomes for metagenomic binning, comparative biology and taxonomic classification.</title>
        <authorList>
            <person name="Goeker M."/>
        </authorList>
    </citation>
    <scope>NUCLEOTIDE SEQUENCE [LARGE SCALE GENOMIC DNA]</scope>
    <source>
        <strain evidence="4 5">DSM 19612</strain>
    </source>
</reference>
<feature type="domain" description="Rhodanese" evidence="3">
    <location>
        <begin position="161"/>
        <end position="271"/>
    </location>
</feature>
<accession>A0A841PTF2</accession>
<protein>
    <submittedName>
        <fullName evidence="4">Thiosulfate/3-mercaptopyruvate sulfurtransferase</fullName>
        <ecNumber evidence="4">2.8.1.1</ecNumber>
        <ecNumber evidence="4">2.8.1.2</ecNumber>
    </submittedName>
</protein>
<dbReference type="GO" id="GO:0016784">
    <property type="term" value="F:3-mercaptopyruvate sulfurtransferase activity"/>
    <property type="evidence" value="ECO:0007669"/>
    <property type="project" value="UniProtKB-EC"/>
</dbReference>
<proteinExistence type="predicted"/>
<dbReference type="Gene3D" id="3.40.250.10">
    <property type="entry name" value="Rhodanese-like domain"/>
    <property type="match status" value="2"/>
</dbReference>
<dbReference type="RefSeq" id="WP_174495057.1">
    <property type="nucleotide sequence ID" value="NZ_CADDWK010000002.1"/>
</dbReference>
<dbReference type="Pfam" id="PF00581">
    <property type="entry name" value="Rhodanese"/>
    <property type="match status" value="2"/>
</dbReference>
<keyword evidence="4" id="KW-0670">Pyruvate</keyword>
<evidence type="ECO:0000259" key="3">
    <source>
        <dbReference type="PROSITE" id="PS50206"/>
    </source>
</evidence>
<feature type="domain" description="Rhodanese" evidence="3">
    <location>
        <begin position="13"/>
        <end position="131"/>
    </location>
</feature>
<dbReference type="InterPro" id="IPR001307">
    <property type="entry name" value="Thiosulphate_STrfase_CS"/>
</dbReference>
<evidence type="ECO:0000313" key="4">
    <source>
        <dbReference type="EMBL" id="MBB6452267.1"/>
    </source>
</evidence>
<keyword evidence="1 4" id="KW-0808">Transferase</keyword>
<evidence type="ECO:0000256" key="2">
    <source>
        <dbReference type="ARBA" id="ARBA00022737"/>
    </source>
</evidence>
<keyword evidence="2" id="KW-0677">Repeat</keyword>
<dbReference type="PANTHER" id="PTHR11364">
    <property type="entry name" value="THIOSULFATE SULFERTANSFERASE"/>
    <property type="match status" value="1"/>
</dbReference>
<dbReference type="PROSITE" id="PS50206">
    <property type="entry name" value="RHODANESE_3"/>
    <property type="match status" value="2"/>
</dbReference>
<dbReference type="GO" id="GO:0004792">
    <property type="term" value="F:thiosulfate-cyanide sulfurtransferase activity"/>
    <property type="evidence" value="ECO:0007669"/>
    <property type="project" value="UniProtKB-EC"/>
</dbReference>
<dbReference type="Proteomes" id="UP000581688">
    <property type="component" value="Unassembled WGS sequence"/>
</dbReference>
<dbReference type="SUPFAM" id="SSF52821">
    <property type="entry name" value="Rhodanese/Cell cycle control phosphatase"/>
    <property type="match status" value="2"/>
</dbReference>
<dbReference type="SMART" id="SM00450">
    <property type="entry name" value="RHOD"/>
    <property type="match status" value="2"/>
</dbReference>